<dbReference type="AlphaFoldDB" id="A0A061RSA7"/>
<dbReference type="EMBL" id="GBEZ01010866">
    <property type="protein sequence ID" value="JAC74858.1"/>
    <property type="molecule type" value="Transcribed_RNA"/>
</dbReference>
<gene>
    <name evidence="2" type="ORF">TSPGSL018_24801</name>
</gene>
<accession>A0A061RSA7</accession>
<feature type="non-terminal residue" evidence="2">
    <location>
        <position position="48"/>
    </location>
</feature>
<name>A0A061RSA7_9CHLO</name>
<protein>
    <submittedName>
        <fullName evidence="2">Uncharacterized protein</fullName>
    </submittedName>
</protein>
<evidence type="ECO:0000313" key="2">
    <source>
        <dbReference type="EMBL" id="JAC74858.1"/>
    </source>
</evidence>
<proteinExistence type="predicted"/>
<organism evidence="2">
    <name type="scientific">Tetraselmis sp. GSL018</name>
    <dbReference type="NCBI Taxonomy" id="582737"/>
    <lineage>
        <taxon>Eukaryota</taxon>
        <taxon>Viridiplantae</taxon>
        <taxon>Chlorophyta</taxon>
        <taxon>core chlorophytes</taxon>
        <taxon>Chlorodendrophyceae</taxon>
        <taxon>Chlorodendrales</taxon>
        <taxon>Chlorodendraceae</taxon>
        <taxon>Tetraselmis</taxon>
    </lineage>
</organism>
<feature type="compositionally biased region" description="Basic and acidic residues" evidence="1">
    <location>
        <begin position="1"/>
        <end position="10"/>
    </location>
</feature>
<evidence type="ECO:0000256" key="1">
    <source>
        <dbReference type="SAM" id="MobiDB-lite"/>
    </source>
</evidence>
<reference evidence="2" key="1">
    <citation type="submission" date="2014-05" db="EMBL/GenBank/DDBJ databases">
        <title>The transcriptome of the halophilic microalga Tetraselmis sp. GSL018 isolated from the Great Salt Lake, Utah.</title>
        <authorList>
            <person name="Jinkerson R.E."/>
            <person name="D'Adamo S."/>
            <person name="Posewitz M.C."/>
        </authorList>
    </citation>
    <scope>NUCLEOTIDE SEQUENCE</scope>
    <source>
        <strain evidence="2">GSL018</strain>
    </source>
</reference>
<sequence length="48" mass="5199">MEEGEAHQQGDDESEDEFSSDHISCIGAGLESLLQIPGLEAPERLKSL</sequence>
<feature type="region of interest" description="Disordered" evidence="1">
    <location>
        <begin position="1"/>
        <end position="23"/>
    </location>
</feature>